<accession>A0A4V2QD73</accession>
<dbReference type="OrthoDB" id="2026742at2"/>
<evidence type="ECO:0000313" key="3">
    <source>
        <dbReference type="Proteomes" id="UP000295008"/>
    </source>
</evidence>
<organism evidence="2 3">
    <name type="scientific">Hydrogenispora ethanolica</name>
    <dbReference type="NCBI Taxonomy" id="1082276"/>
    <lineage>
        <taxon>Bacteria</taxon>
        <taxon>Bacillati</taxon>
        <taxon>Bacillota</taxon>
        <taxon>Hydrogenispora</taxon>
    </lineage>
</organism>
<feature type="chain" id="PRO_5039577475" description="FMN-binding protein" evidence="1">
    <location>
        <begin position="21"/>
        <end position="329"/>
    </location>
</feature>
<evidence type="ECO:0008006" key="4">
    <source>
        <dbReference type="Google" id="ProtNLM"/>
    </source>
</evidence>
<protein>
    <recommendedName>
        <fullName evidence="4">FMN-binding protein</fullName>
    </recommendedName>
</protein>
<dbReference type="Proteomes" id="UP000295008">
    <property type="component" value="Unassembled WGS sequence"/>
</dbReference>
<keyword evidence="1" id="KW-0732">Signal</keyword>
<evidence type="ECO:0000256" key="1">
    <source>
        <dbReference type="SAM" id="SignalP"/>
    </source>
</evidence>
<feature type="signal peptide" evidence="1">
    <location>
        <begin position="1"/>
        <end position="20"/>
    </location>
</feature>
<dbReference type="Gene3D" id="3.90.1010.20">
    <property type="match status" value="2"/>
</dbReference>
<comment type="caution">
    <text evidence="2">The sequence shown here is derived from an EMBL/GenBank/DDBJ whole genome shotgun (WGS) entry which is preliminary data.</text>
</comment>
<gene>
    <name evidence="2" type="ORF">EDC14_102135</name>
</gene>
<proteinExistence type="predicted"/>
<name>A0A4V2QD73_HYDET</name>
<evidence type="ECO:0000313" key="2">
    <source>
        <dbReference type="EMBL" id="TCL63317.1"/>
    </source>
</evidence>
<dbReference type="RefSeq" id="WP_132015361.1">
    <property type="nucleotide sequence ID" value="NZ_SLUN01000021.1"/>
</dbReference>
<dbReference type="EMBL" id="SLUN01000021">
    <property type="protein sequence ID" value="TCL63317.1"/>
    <property type="molecule type" value="Genomic_DNA"/>
</dbReference>
<dbReference type="AlphaFoldDB" id="A0A4V2QD73"/>
<reference evidence="2 3" key="1">
    <citation type="submission" date="2019-03" db="EMBL/GenBank/DDBJ databases">
        <title>Genomic Encyclopedia of Type Strains, Phase IV (KMG-IV): sequencing the most valuable type-strain genomes for metagenomic binning, comparative biology and taxonomic classification.</title>
        <authorList>
            <person name="Goeker M."/>
        </authorList>
    </citation>
    <scope>NUCLEOTIDE SEQUENCE [LARGE SCALE GENOMIC DNA]</scope>
    <source>
        <strain evidence="2 3">LX-B</strain>
    </source>
</reference>
<sequence>MKKLIAVILAVLLVSAICGAANPGKVKTGLAVITELNKSTDAGAKPGLAEIDSTVVAVTVGGNGKIVKCVIDAVQSKINFDASGKLITPKDTMFPTKNELGKGYGMKKASKIGKEWNEQAAALAKYVVGKTVKEIKAIAVDQGKHPTGSDLKTSVTISIGGYIEAIEKAVAQAQALGASSSDVLGLGVVTNMSHSVNAGEKPGLAEGYSTYIAITKDSKGKITSCLIDASQGKVNFNTSGKITTDIKAGVKSKNELGEGYGMKKASKIGKEWNQQAAAFAKYVTGKTPSEVADIAVNKEGHATGSDILASVTIGINDFQAAIAKAAAKR</sequence>
<keyword evidence="3" id="KW-1185">Reference proteome</keyword>